<keyword evidence="2" id="KW-0012">Acyltransferase</keyword>
<dbReference type="CDD" id="cd04301">
    <property type="entry name" value="NAT_SF"/>
    <property type="match status" value="1"/>
</dbReference>
<dbReference type="Gene3D" id="3.40.630.30">
    <property type="match status" value="1"/>
</dbReference>
<protein>
    <submittedName>
        <fullName evidence="2">GNAT family N-acetyltransferase</fullName>
        <ecNumber evidence="2">2.3.1.-</ecNumber>
    </submittedName>
</protein>
<sequence>MDLVVPSDDLAAAWRKAHAEWGPGLHEDGFGLTADDDVASVQGFSDWVERLRVDAECTYRWIAEDERVLGGIALRHDSNKSVGRRGHIGYGVRPSERGRGVATWAVREMLMLAADMGMTRVMAVCEVDNAASIATLKRAGGEQDGRLGSAVRYWIPVP</sequence>
<dbReference type="InterPro" id="IPR000182">
    <property type="entry name" value="GNAT_dom"/>
</dbReference>
<keyword evidence="2" id="KW-0808">Transferase</keyword>
<dbReference type="RefSeq" id="WP_341439840.1">
    <property type="nucleotide sequence ID" value="NZ_JBBPCN010000001.1"/>
</dbReference>
<evidence type="ECO:0000313" key="3">
    <source>
        <dbReference type="Proteomes" id="UP001456513"/>
    </source>
</evidence>
<dbReference type="EC" id="2.3.1.-" evidence="2"/>
<name>A0ABU9CSJ9_9NOCA</name>
<evidence type="ECO:0000259" key="1">
    <source>
        <dbReference type="PROSITE" id="PS51186"/>
    </source>
</evidence>
<dbReference type="Pfam" id="PF00583">
    <property type="entry name" value="Acetyltransf_1"/>
    <property type="match status" value="1"/>
</dbReference>
<proteinExistence type="predicted"/>
<dbReference type="SUPFAM" id="SSF55729">
    <property type="entry name" value="Acyl-CoA N-acyltransferases (Nat)"/>
    <property type="match status" value="1"/>
</dbReference>
<reference evidence="2 3" key="1">
    <citation type="submission" date="2024-03" db="EMBL/GenBank/DDBJ databases">
        <title>Rhodococcus navarretei sp. nov. and Pseudarthrobacter quantumdoti sp. nov., two new species with the ability to biosynthesize Quantum Dots isolated from soil samples at Union Glacier, Antarctica.</title>
        <authorList>
            <person name="Vargas M."/>
        </authorList>
    </citation>
    <scope>NUCLEOTIDE SEQUENCE [LARGE SCALE GENOMIC DNA]</scope>
    <source>
        <strain evidence="2 3">EXRC-4A-4</strain>
    </source>
</reference>
<feature type="domain" description="N-acetyltransferase" evidence="1">
    <location>
        <begin position="1"/>
        <end position="158"/>
    </location>
</feature>
<keyword evidence="3" id="KW-1185">Reference proteome</keyword>
<organism evidence="2 3">
    <name type="scientific">Rhodococcus navarretei</name>
    <dbReference type="NCBI Taxonomy" id="3128981"/>
    <lineage>
        <taxon>Bacteria</taxon>
        <taxon>Bacillati</taxon>
        <taxon>Actinomycetota</taxon>
        <taxon>Actinomycetes</taxon>
        <taxon>Mycobacteriales</taxon>
        <taxon>Nocardiaceae</taxon>
        <taxon>Rhodococcus</taxon>
    </lineage>
</organism>
<dbReference type="Proteomes" id="UP001456513">
    <property type="component" value="Unassembled WGS sequence"/>
</dbReference>
<dbReference type="PROSITE" id="PS51186">
    <property type="entry name" value="GNAT"/>
    <property type="match status" value="1"/>
</dbReference>
<comment type="caution">
    <text evidence="2">The sequence shown here is derived from an EMBL/GenBank/DDBJ whole genome shotgun (WGS) entry which is preliminary data.</text>
</comment>
<dbReference type="EMBL" id="JBBPCN010000001">
    <property type="protein sequence ID" value="MEK8069345.1"/>
    <property type="molecule type" value="Genomic_DNA"/>
</dbReference>
<dbReference type="PANTHER" id="PTHR39173:SF1">
    <property type="entry name" value="ACETYLTRANSFERASE"/>
    <property type="match status" value="1"/>
</dbReference>
<gene>
    <name evidence="2" type="ORF">AABD04_00605</name>
</gene>
<evidence type="ECO:0000313" key="2">
    <source>
        <dbReference type="EMBL" id="MEK8069345.1"/>
    </source>
</evidence>
<dbReference type="PANTHER" id="PTHR39173">
    <property type="entry name" value="ACETYLTRANSFERASE"/>
    <property type="match status" value="1"/>
</dbReference>
<dbReference type="GO" id="GO:0016746">
    <property type="term" value="F:acyltransferase activity"/>
    <property type="evidence" value="ECO:0007669"/>
    <property type="project" value="UniProtKB-KW"/>
</dbReference>
<accession>A0ABU9CSJ9</accession>
<dbReference type="InterPro" id="IPR016181">
    <property type="entry name" value="Acyl_CoA_acyltransferase"/>
</dbReference>